<comment type="cofactor">
    <cofactor evidence="9">
        <name>Mg(2+)</name>
        <dbReference type="ChEBI" id="CHEBI:18420"/>
    </cofactor>
    <cofactor evidence="9">
        <name>Mn(2+)</name>
        <dbReference type="ChEBI" id="CHEBI:29035"/>
    </cofactor>
    <text evidence="9">Mg(2+) or Mn(2+) required for ssDNA cleavage activity.</text>
</comment>
<evidence type="ECO:0000256" key="6">
    <source>
        <dbReference type="ARBA" id="ARBA00023014"/>
    </source>
</evidence>
<keyword evidence="4 9" id="KW-0269">Exonuclease</keyword>
<comment type="cofactor">
    <cofactor evidence="9">
        <name>iron-sulfur cluster</name>
        <dbReference type="ChEBI" id="CHEBI:30408"/>
    </cofactor>
</comment>
<dbReference type="GO" id="GO:0051607">
    <property type="term" value="P:defense response to virus"/>
    <property type="evidence" value="ECO:0007669"/>
    <property type="project" value="UniProtKB-KW"/>
</dbReference>
<evidence type="ECO:0000256" key="9">
    <source>
        <dbReference type="RuleBase" id="RU365022"/>
    </source>
</evidence>
<dbReference type="GO" id="GO:0046872">
    <property type="term" value="F:metal ion binding"/>
    <property type="evidence" value="ECO:0007669"/>
    <property type="project" value="UniProtKB-KW"/>
</dbReference>
<accession>A0A4R4KMJ6</accession>
<dbReference type="EMBL" id="SMJU01000002">
    <property type="protein sequence ID" value="TDB67889.1"/>
    <property type="molecule type" value="Genomic_DNA"/>
</dbReference>
<sequence length="183" mass="21098">MNINATLVNLYHICKREMWLHAHAIRMEHTSDIVYEGKLIGEESYPQRAEKNQEVAVSYELPAANGLGVVRVLTAKIDFFDAKKGIVHETKKSNAKEKAHTAQVQFYLYLLRKNGVAVSHGLIEYPKLRLTERVTLDEVEEKQMELWVHEIGELLAKEHCPPRLPVSKCRSCSYFDFCWIGEE</sequence>
<comment type="similarity">
    <text evidence="9">Belongs to the CRISPR-associated exonuclease Cas4 family.</text>
</comment>
<evidence type="ECO:0000256" key="3">
    <source>
        <dbReference type="ARBA" id="ARBA00022801"/>
    </source>
</evidence>
<keyword evidence="2 9" id="KW-0479">Metal-binding</keyword>
<gene>
    <name evidence="11" type="primary">cas4</name>
    <name evidence="11" type="ORF">EZE20_02895</name>
</gene>
<evidence type="ECO:0000256" key="1">
    <source>
        <dbReference type="ARBA" id="ARBA00022722"/>
    </source>
</evidence>
<evidence type="ECO:0000256" key="8">
    <source>
        <dbReference type="ARBA" id="ARBA00023211"/>
    </source>
</evidence>
<keyword evidence="1 9" id="KW-0540">Nuclease</keyword>
<dbReference type="EC" id="3.1.12.1" evidence="9"/>
<dbReference type="InterPro" id="IPR013343">
    <property type="entry name" value="CRISPR-assoc_prot_Cas4"/>
</dbReference>
<keyword evidence="7 9" id="KW-0051">Antiviral defense</keyword>
<keyword evidence="8 9" id="KW-0464">Manganese</keyword>
<dbReference type="PANTHER" id="PTHR37168:SF1">
    <property type="entry name" value="CRISPR-ASSOCIATED EXONUCLEASE CAS4"/>
    <property type="match status" value="1"/>
</dbReference>
<dbReference type="NCBIfam" id="TIGR00372">
    <property type="entry name" value="cas4"/>
    <property type="match status" value="1"/>
</dbReference>
<proteinExistence type="inferred from homology"/>
<evidence type="ECO:0000256" key="5">
    <source>
        <dbReference type="ARBA" id="ARBA00023004"/>
    </source>
</evidence>
<keyword evidence="3 9" id="KW-0378">Hydrolase</keyword>
<dbReference type="GO" id="GO:0004527">
    <property type="term" value="F:exonuclease activity"/>
    <property type="evidence" value="ECO:0007669"/>
    <property type="project" value="UniProtKB-KW"/>
</dbReference>
<dbReference type="AlphaFoldDB" id="A0A4R4KMJ6"/>
<comment type="caution">
    <text evidence="11">The sequence shown here is derived from an EMBL/GenBank/DDBJ whole genome shotgun (WGS) entry which is preliminary data.</text>
</comment>
<evidence type="ECO:0000313" key="12">
    <source>
        <dbReference type="Proteomes" id="UP000295706"/>
    </source>
</evidence>
<dbReference type="Proteomes" id="UP000295706">
    <property type="component" value="Unassembled WGS sequence"/>
</dbReference>
<dbReference type="Gene3D" id="3.90.320.10">
    <property type="match status" value="1"/>
</dbReference>
<dbReference type="InterPro" id="IPR011604">
    <property type="entry name" value="PDDEXK-like_dom_sf"/>
</dbReference>
<dbReference type="Pfam" id="PF01930">
    <property type="entry name" value="Cas_Cas4"/>
    <property type="match status" value="1"/>
</dbReference>
<organism evidence="11 12">
    <name type="scientific">Arundinibacter roseus</name>
    <dbReference type="NCBI Taxonomy" id="2070510"/>
    <lineage>
        <taxon>Bacteria</taxon>
        <taxon>Pseudomonadati</taxon>
        <taxon>Bacteroidota</taxon>
        <taxon>Cytophagia</taxon>
        <taxon>Cytophagales</taxon>
        <taxon>Spirosomataceae</taxon>
        <taxon>Arundinibacter</taxon>
    </lineage>
</organism>
<evidence type="ECO:0000259" key="10">
    <source>
        <dbReference type="Pfam" id="PF01930"/>
    </source>
</evidence>
<reference evidence="11 12" key="1">
    <citation type="submission" date="2019-02" db="EMBL/GenBank/DDBJ databases">
        <title>Arundinibacter roseus gen. nov., sp. nov., a new member of the family Cytophagaceae.</title>
        <authorList>
            <person name="Szuroczki S."/>
            <person name="Khayer B."/>
            <person name="Sproer C."/>
            <person name="Toumi M."/>
            <person name="Szabo A."/>
            <person name="Felfoldi T."/>
            <person name="Schumann P."/>
            <person name="Toth E."/>
        </authorList>
    </citation>
    <scope>NUCLEOTIDE SEQUENCE [LARGE SCALE GENOMIC DNA]</scope>
    <source>
        <strain evidence="11 12">DMA-k-7a</strain>
    </source>
</reference>
<evidence type="ECO:0000256" key="4">
    <source>
        <dbReference type="ARBA" id="ARBA00022839"/>
    </source>
</evidence>
<evidence type="ECO:0000256" key="2">
    <source>
        <dbReference type="ARBA" id="ARBA00022723"/>
    </source>
</evidence>
<keyword evidence="6 9" id="KW-0411">Iron-sulfur</keyword>
<dbReference type="OrthoDB" id="9794720at2"/>
<keyword evidence="12" id="KW-1185">Reference proteome</keyword>
<keyword evidence="5 9" id="KW-0408">Iron</keyword>
<dbReference type="GO" id="GO:0051536">
    <property type="term" value="F:iron-sulfur cluster binding"/>
    <property type="evidence" value="ECO:0007669"/>
    <property type="project" value="UniProtKB-KW"/>
</dbReference>
<evidence type="ECO:0000256" key="7">
    <source>
        <dbReference type="ARBA" id="ARBA00023118"/>
    </source>
</evidence>
<dbReference type="RefSeq" id="WP_132114321.1">
    <property type="nucleotide sequence ID" value="NZ_SMJU01000002.1"/>
</dbReference>
<name>A0A4R4KMJ6_9BACT</name>
<dbReference type="PANTHER" id="PTHR37168">
    <property type="entry name" value="CRISPR-ASSOCIATED EXONUCLEASE CAS4"/>
    <property type="match status" value="1"/>
</dbReference>
<feature type="domain" description="DUF83" evidence="10">
    <location>
        <begin position="5"/>
        <end position="180"/>
    </location>
</feature>
<comment type="function">
    <text evidence="9">CRISPR (clustered regularly interspaced short palindromic repeat) is an adaptive immune system that provides protection against mobile genetic elements (viruses, transposable elements and conjugative plasmids). CRISPR clusters contain sequences complementary to antecedent mobile elements and target invading nucleic acids. CRISPR clusters are transcribed and processed into CRISPR RNA (crRNA).</text>
</comment>
<dbReference type="InterPro" id="IPR022765">
    <property type="entry name" value="Dna2/Cas4_DUF83"/>
</dbReference>
<protein>
    <recommendedName>
        <fullName evidence="9">CRISPR-associated exonuclease Cas4</fullName>
        <ecNumber evidence="9">3.1.12.1</ecNumber>
    </recommendedName>
</protein>
<evidence type="ECO:0000313" key="11">
    <source>
        <dbReference type="EMBL" id="TDB67889.1"/>
    </source>
</evidence>